<dbReference type="PANTHER" id="PTHR11630">
    <property type="entry name" value="DNA REPLICATION LICENSING FACTOR MCM FAMILY MEMBER"/>
    <property type="match status" value="1"/>
</dbReference>
<sequence>MSTPRRSARGTPVASTPRSTRSGRASNLSTPAGAQRDSVASSPLFHNDASSSPAPLPEHDDMDMSDPMHYPSSSPAPEASTPRARSQTRPSGLSSSPLRYDPSSPAGIVSSDPFGRFGSQADPEATPRARRRNDIPMSDSLRPSGQHRLFTTPGTGGPSDANTFQTSEAGDELTTRFIWGTNIHPNDAMKTFRSFLRNFKRKYRMIYDGETVPPGVGEELVYEEMLKAMMEFEVEGLNIDCKNLLAFPQTKKFYHQLVDYPAEIIPLMDQVTKDEMKSLYITDKSTDGDIEEFEKHEYRVRPFNLDKSSNMRELNPNDIDKVISIKGLVIRATPVIPDMKTAYFRCEVCHQHLEVEIERGKILEPTRCPRQLCNTANSMQLVHNRSEFADKQIMKLQETPDSIPDGQTPHSVSVLLYDEMVDVCKAGDRIEVTGIFRGVPVRVNPRQRSVKSLFKTYVDAVHIQKVDKKRLGIETTTMEGGMADKVSADVDEVRKISEAEIAKIKEVGARYDVYELLSRSLAPSVFENDDVKKGILLQLFGGTNKTFERGGAPRYRGDINILLCGDPSTSKSQLLSYVNRIAPRGIYTSGKGSSAVGLTAYVTRDPESKQLVLESGALVLSDGGICCIDEFDKMSEATRSVLHEVMEQQTVSIAKAGIITTLNARTSILASANPIGSKYNPNMSVPKNIDLPPTLMSRFDLIYLMLDKVDEKSDKMLARHLVGMYLEDRPENAAAKEILPIEFLTSYVSYARQHCNPRITEPAAEELVRSYVAMRKLGEDVRAAERRITATTRQLESMIRLSEAHAKMRLSETVDLPDVLEAVRLIRSAIKESATDPLTGRIDMDLISGVGVSERRRKGDLKNAIVTVLDDMTRTGGTVRAMDVHSRLTEAGGVVPGHGEFLEALASLETEGHVVGTSGEGMRRNIRRVTGV</sequence>
<dbReference type="FunFam" id="3.40.50.300:FF:000217">
    <property type="entry name" value="DNA helicase"/>
    <property type="match status" value="1"/>
</dbReference>
<evidence type="ECO:0000256" key="8">
    <source>
        <dbReference type="ARBA" id="ARBA00023125"/>
    </source>
</evidence>
<evidence type="ECO:0000256" key="4">
    <source>
        <dbReference type="ARBA" id="ARBA00022741"/>
    </source>
</evidence>
<dbReference type="GO" id="GO:0042555">
    <property type="term" value="C:MCM complex"/>
    <property type="evidence" value="ECO:0007669"/>
    <property type="project" value="UniProtKB-UniRule"/>
</dbReference>
<evidence type="ECO:0000256" key="6">
    <source>
        <dbReference type="ARBA" id="ARBA00022806"/>
    </source>
</evidence>
<dbReference type="SMART" id="SM00350">
    <property type="entry name" value="MCM"/>
    <property type="match status" value="1"/>
</dbReference>
<gene>
    <name evidence="14" type="ORF">Dda_3372</name>
</gene>
<dbReference type="InterPro" id="IPR041562">
    <property type="entry name" value="MCM_lid"/>
</dbReference>
<dbReference type="PROSITE" id="PS00847">
    <property type="entry name" value="MCM_1"/>
    <property type="match status" value="1"/>
</dbReference>
<keyword evidence="5 11" id="KW-0378">Hydrolase</keyword>
<dbReference type="GO" id="GO:0006271">
    <property type="term" value="P:DNA strand elongation involved in DNA replication"/>
    <property type="evidence" value="ECO:0007669"/>
    <property type="project" value="TreeGrafter"/>
</dbReference>
<dbReference type="InterPro" id="IPR031327">
    <property type="entry name" value="MCM"/>
</dbReference>
<comment type="similarity">
    <text evidence="2 10">Belongs to the MCM family.</text>
</comment>
<keyword evidence="15" id="KW-1185">Reference proteome</keyword>
<dbReference type="InterPro" id="IPR033762">
    <property type="entry name" value="MCM_OB"/>
</dbReference>
<dbReference type="GO" id="GO:0005524">
    <property type="term" value="F:ATP binding"/>
    <property type="evidence" value="ECO:0007669"/>
    <property type="project" value="UniProtKB-UniRule"/>
</dbReference>
<dbReference type="SUPFAM" id="SSF50249">
    <property type="entry name" value="Nucleic acid-binding proteins"/>
    <property type="match status" value="1"/>
</dbReference>
<dbReference type="GO" id="GO:0017116">
    <property type="term" value="F:single-stranded DNA helicase activity"/>
    <property type="evidence" value="ECO:0007669"/>
    <property type="project" value="TreeGrafter"/>
</dbReference>
<feature type="compositionally biased region" description="Polar residues" evidence="12">
    <location>
        <begin position="13"/>
        <end position="32"/>
    </location>
</feature>
<dbReference type="GO" id="GO:0000727">
    <property type="term" value="P:double-strand break repair via break-induced replication"/>
    <property type="evidence" value="ECO:0007669"/>
    <property type="project" value="TreeGrafter"/>
</dbReference>
<comment type="caution">
    <text evidence="14">The sequence shown here is derived from an EMBL/GenBank/DDBJ whole genome shotgun (WGS) entry which is preliminary data.</text>
</comment>
<evidence type="ECO:0000256" key="10">
    <source>
        <dbReference type="RuleBase" id="RU004070"/>
    </source>
</evidence>
<feature type="compositionally biased region" description="Polar residues" evidence="12">
    <location>
        <begin position="87"/>
        <end position="97"/>
    </location>
</feature>
<dbReference type="Pfam" id="PF17207">
    <property type="entry name" value="MCM_OB"/>
    <property type="match status" value="1"/>
</dbReference>
<dbReference type="Pfam" id="PF17855">
    <property type="entry name" value="MCM_lid"/>
    <property type="match status" value="1"/>
</dbReference>
<dbReference type="SUPFAM" id="SSF52540">
    <property type="entry name" value="P-loop containing nucleoside triphosphate hydrolases"/>
    <property type="match status" value="1"/>
</dbReference>
<name>A0AAD6J5L6_DREDA</name>
<dbReference type="Proteomes" id="UP001221413">
    <property type="component" value="Unassembled WGS sequence"/>
</dbReference>
<comment type="function">
    <text evidence="11">Acts as component of the MCM2-7 complex (MCM complex) which is the replicative helicase essential for 'once per cell cycle' DNA replication initiation and elongation in eukaryotic cells. The active ATPase sites in the MCM2-7 ring are formed through the interaction surfaces of two neighboring subunits such that a critical structure of a conserved arginine finger motif is provided in trans relative to the ATP-binding site of the Walker A box of the adjacent subunit. The six ATPase active sites, however, are likely to contribute differentially to the complex helicase activity.</text>
</comment>
<dbReference type="Pfam" id="PF21128">
    <property type="entry name" value="WHD_MCM4"/>
    <property type="match status" value="1"/>
</dbReference>
<dbReference type="GO" id="GO:0016787">
    <property type="term" value="F:hydrolase activity"/>
    <property type="evidence" value="ECO:0007669"/>
    <property type="project" value="UniProtKB-KW"/>
</dbReference>
<feature type="domain" description="MCM C-terminal AAA(+) ATPase" evidence="13">
    <location>
        <begin position="513"/>
        <end position="721"/>
    </location>
</feature>
<dbReference type="Gene3D" id="3.40.50.300">
    <property type="entry name" value="P-loop containing nucleotide triphosphate hydrolases"/>
    <property type="match status" value="1"/>
</dbReference>
<comment type="subcellular location">
    <subcellularLocation>
        <location evidence="1">Nucleus</location>
    </subcellularLocation>
</comment>
<dbReference type="GO" id="GO:0003697">
    <property type="term" value="F:single-stranded DNA binding"/>
    <property type="evidence" value="ECO:0007669"/>
    <property type="project" value="TreeGrafter"/>
</dbReference>
<keyword evidence="9 11" id="KW-0539">Nucleus</keyword>
<comment type="catalytic activity">
    <reaction evidence="11">
        <text>ATP + H2O = ADP + phosphate + H(+)</text>
        <dbReference type="Rhea" id="RHEA:13065"/>
        <dbReference type="ChEBI" id="CHEBI:15377"/>
        <dbReference type="ChEBI" id="CHEBI:15378"/>
        <dbReference type="ChEBI" id="CHEBI:30616"/>
        <dbReference type="ChEBI" id="CHEBI:43474"/>
        <dbReference type="ChEBI" id="CHEBI:456216"/>
        <dbReference type="EC" id="3.6.4.12"/>
    </reaction>
</comment>
<evidence type="ECO:0000256" key="1">
    <source>
        <dbReference type="ARBA" id="ARBA00004123"/>
    </source>
</evidence>
<dbReference type="GO" id="GO:0043596">
    <property type="term" value="C:nuclear replication fork"/>
    <property type="evidence" value="ECO:0007669"/>
    <property type="project" value="UniProtKB-ARBA"/>
</dbReference>
<evidence type="ECO:0000259" key="13">
    <source>
        <dbReference type="PROSITE" id="PS50051"/>
    </source>
</evidence>
<proteinExistence type="inferred from homology"/>
<dbReference type="Pfam" id="PF14551">
    <property type="entry name" value="MCM_N"/>
    <property type="match status" value="1"/>
</dbReference>
<dbReference type="GO" id="GO:0031261">
    <property type="term" value="C:DNA replication preinitiation complex"/>
    <property type="evidence" value="ECO:0007669"/>
    <property type="project" value="UniProtKB-ARBA"/>
</dbReference>
<dbReference type="GO" id="GO:0006279">
    <property type="term" value="P:premeiotic DNA replication"/>
    <property type="evidence" value="ECO:0007669"/>
    <property type="project" value="UniProtKB-ARBA"/>
</dbReference>
<keyword evidence="3 11" id="KW-0235">DNA replication</keyword>
<dbReference type="GO" id="GO:0097373">
    <property type="term" value="C:MCM core complex"/>
    <property type="evidence" value="ECO:0007669"/>
    <property type="project" value="UniProtKB-ARBA"/>
</dbReference>
<dbReference type="PRINTS" id="PR01657">
    <property type="entry name" value="MCMFAMILY"/>
</dbReference>
<dbReference type="GO" id="GO:1902975">
    <property type="term" value="P:mitotic DNA replication initiation"/>
    <property type="evidence" value="ECO:0007669"/>
    <property type="project" value="TreeGrafter"/>
</dbReference>
<evidence type="ECO:0000256" key="2">
    <source>
        <dbReference type="ARBA" id="ARBA00008010"/>
    </source>
</evidence>
<dbReference type="Gene3D" id="2.20.28.10">
    <property type="match status" value="1"/>
</dbReference>
<dbReference type="InterPro" id="IPR008047">
    <property type="entry name" value="MCM_4"/>
</dbReference>
<evidence type="ECO:0000256" key="3">
    <source>
        <dbReference type="ARBA" id="ARBA00022705"/>
    </source>
</evidence>
<dbReference type="PANTHER" id="PTHR11630:SF66">
    <property type="entry name" value="DNA REPLICATION LICENSING FACTOR MCM4"/>
    <property type="match status" value="1"/>
</dbReference>
<dbReference type="EC" id="3.6.4.12" evidence="11"/>
<feature type="compositionally biased region" description="Low complexity" evidence="12">
    <location>
        <begin position="71"/>
        <end position="85"/>
    </location>
</feature>
<evidence type="ECO:0000256" key="11">
    <source>
        <dbReference type="RuleBase" id="RU368062"/>
    </source>
</evidence>
<organism evidence="14 15">
    <name type="scientific">Drechslerella dactyloides</name>
    <name type="common">Nematode-trapping fungus</name>
    <name type="synonym">Arthrobotrys dactyloides</name>
    <dbReference type="NCBI Taxonomy" id="74499"/>
    <lineage>
        <taxon>Eukaryota</taxon>
        <taxon>Fungi</taxon>
        <taxon>Dikarya</taxon>
        <taxon>Ascomycota</taxon>
        <taxon>Pezizomycotina</taxon>
        <taxon>Orbiliomycetes</taxon>
        <taxon>Orbiliales</taxon>
        <taxon>Orbiliaceae</taxon>
        <taxon>Drechslerella</taxon>
    </lineage>
</organism>
<dbReference type="Gene3D" id="2.40.50.140">
    <property type="entry name" value="Nucleic acid-binding proteins"/>
    <property type="match status" value="1"/>
</dbReference>
<dbReference type="InterPro" id="IPR018525">
    <property type="entry name" value="MCM_CS"/>
</dbReference>
<protein>
    <recommendedName>
        <fullName evidence="11">DNA replication licensing factor MCM4</fullName>
        <ecNumber evidence="11">3.6.4.12</ecNumber>
    </recommendedName>
</protein>
<evidence type="ECO:0000313" key="14">
    <source>
        <dbReference type="EMBL" id="KAJ6262561.1"/>
    </source>
</evidence>
<feature type="region of interest" description="Disordered" evidence="12">
    <location>
        <begin position="1"/>
        <end position="161"/>
    </location>
</feature>
<evidence type="ECO:0000256" key="9">
    <source>
        <dbReference type="ARBA" id="ARBA00023242"/>
    </source>
</evidence>
<dbReference type="PROSITE" id="PS50051">
    <property type="entry name" value="MCM_2"/>
    <property type="match status" value="1"/>
</dbReference>
<dbReference type="InterPro" id="IPR027417">
    <property type="entry name" value="P-loop_NTPase"/>
</dbReference>
<dbReference type="GO" id="GO:0005656">
    <property type="term" value="C:nuclear pre-replicative complex"/>
    <property type="evidence" value="ECO:0007669"/>
    <property type="project" value="UniProtKB-ARBA"/>
</dbReference>
<dbReference type="FunFam" id="2.20.28.10:FF:000003">
    <property type="entry name" value="DNA helicase"/>
    <property type="match status" value="1"/>
</dbReference>
<keyword evidence="6 11" id="KW-0347">Helicase</keyword>
<comment type="subunit">
    <text evidence="11">Component of the MCM2-7 complex.</text>
</comment>
<dbReference type="InterPro" id="IPR001208">
    <property type="entry name" value="MCM_dom"/>
</dbReference>
<keyword evidence="8 10" id="KW-0238">DNA-binding</keyword>
<dbReference type="CDD" id="cd17755">
    <property type="entry name" value="MCM4"/>
    <property type="match status" value="1"/>
</dbReference>
<dbReference type="InterPro" id="IPR027925">
    <property type="entry name" value="MCM_N"/>
</dbReference>
<dbReference type="AlphaFoldDB" id="A0AAD6J5L6"/>
<keyword evidence="7 10" id="KW-0067">ATP-binding</keyword>
<dbReference type="PRINTS" id="PR01660">
    <property type="entry name" value="MCMPROTEIN4"/>
</dbReference>
<reference evidence="14" key="1">
    <citation type="submission" date="2023-01" db="EMBL/GenBank/DDBJ databases">
        <title>The chitinases involved in constricting ring structure development in the nematode-trapping fungus Drechslerella dactyloides.</title>
        <authorList>
            <person name="Wang R."/>
            <person name="Zhang L."/>
            <person name="Tang P."/>
            <person name="Li S."/>
            <person name="Liang L."/>
        </authorList>
    </citation>
    <scope>NUCLEOTIDE SEQUENCE</scope>
    <source>
        <strain evidence="14">YMF1.00031</strain>
    </source>
</reference>
<dbReference type="Pfam" id="PF00493">
    <property type="entry name" value="MCM"/>
    <property type="match status" value="1"/>
</dbReference>
<keyword evidence="4 10" id="KW-0547">Nucleotide-binding</keyword>
<dbReference type="EMBL" id="JAQGDS010000003">
    <property type="protein sequence ID" value="KAJ6262561.1"/>
    <property type="molecule type" value="Genomic_DNA"/>
</dbReference>
<dbReference type="InterPro" id="IPR012340">
    <property type="entry name" value="NA-bd_OB-fold"/>
</dbReference>
<evidence type="ECO:0000256" key="5">
    <source>
        <dbReference type="ARBA" id="ARBA00022801"/>
    </source>
</evidence>
<evidence type="ECO:0000313" key="15">
    <source>
        <dbReference type="Proteomes" id="UP001221413"/>
    </source>
</evidence>
<evidence type="ECO:0000256" key="7">
    <source>
        <dbReference type="ARBA" id="ARBA00022840"/>
    </source>
</evidence>
<evidence type="ECO:0000256" key="12">
    <source>
        <dbReference type="SAM" id="MobiDB-lite"/>
    </source>
</evidence>
<dbReference type="Gene3D" id="3.30.1640.10">
    <property type="entry name" value="mini-chromosome maintenance (MCM) complex, chain A, domain 1"/>
    <property type="match status" value="1"/>
</dbReference>
<accession>A0AAD6J5L6</accession>